<evidence type="ECO:0000313" key="1">
    <source>
        <dbReference type="EMBL" id="VEL25038.1"/>
    </source>
</evidence>
<dbReference type="Proteomes" id="UP000784294">
    <property type="component" value="Unassembled WGS sequence"/>
</dbReference>
<organism evidence="1 2">
    <name type="scientific">Protopolystoma xenopodis</name>
    <dbReference type="NCBI Taxonomy" id="117903"/>
    <lineage>
        <taxon>Eukaryota</taxon>
        <taxon>Metazoa</taxon>
        <taxon>Spiralia</taxon>
        <taxon>Lophotrochozoa</taxon>
        <taxon>Platyhelminthes</taxon>
        <taxon>Monogenea</taxon>
        <taxon>Polyopisthocotylea</taxon>
        <taxon>Polystomatidea</taxon>
        <taxon>Polystomatidae</taxon>
        <taxon>Protopolystoma</taxon>
    </lineage>
</organism>
<keyword evidence="2" id="KW-1185">Reference proteome</keyword>
<dbReference type="AlphaFoldDB" id="A0A3S5AJ40"/>
<sequence>MVPCRDYIYSSTQPTRGEHCLKASWRSIGALLYRSLALWLSFFWYSSATASNPSIVVALEATPRTQTRHWQSPSAWLV</sequence>
<protein>
    <submittedName>
        <fullName evidence="1">Uncharacterized protein</fullName>
    </submittedName>
</protein>
<accession>A0A3S5AJ40</accession>
<reference evidence="1" key="1">
    <citation type="submission" date="2018-11" db="EMBL/GenBank/DDBJ databases">
        <authorList>
            <consortium name="Pathogen Informatics"/>
        </authorList>
    </citation>
    <scope>NUCLEOTIDE SEQUENCE</scope>
</reference>
<gene>
    <name evidence="1" type="ORF">PXEA_LOCUS18478</name>
</gene>
<proteinExistence type="predicted"/>
<evidence type="ECO:0000313" key="2">
    <source>
        <dbReference type="Proteomes" id="UP000784294"/>
    </source>
</evidence>
<name>A0A3S5AJ40_9PLAT</name>
<comment type="caution">
    <text evidence="1">The sequence shown here is derived from an EMBL/GenBank/DDBJ whole genome shotgun (WGS) entry which is preliminary data.</text>
</comment>
<dbReference type="EMBL" id="CAAALY010071326">
    <property type="protein sequence ID" value="VEL25038.1"/>
    <property type="molecule type" value="Genomic_DNA"/>
</dbReference>